<protein>
    <recommendedName>
        <fullName evidence="2">AKNA domain-containing protein</fullName>
    </recommendedName>
</protein>
<sequence>VNLYSDPPKPSHPDRYGTLHTGSKVITLTLPPAQRAELDLNAGRLEPVGIGRSPPAISTAACTSPHSLGRRFGEQLTEALSKQASRFHMQVDSFEELLRTGKLKPFEQLKALSCLAEGQDSLEKAYLGAREEHRLQQQQQQHQQRRETGPFDPHREVEGEIFRSGMRLEELKDRVQPAVQVQPDGTSPPSPPPELITPGTPRASSLITRLESLLSPIRGGAEVFTGRAVISASSGSEGADKAERDEKLPSPRPWAPHYRHQHGEIGLSHLPCNTLNFEQLDFGRGDGPLDNATVKELPSGAAGIASGPRSNVWEADGKAVTQLAPAGPKEGVIDPPLGHSQQEPLPWTLMFPQQQGQEDRQGRFKPRGSSPASVGKCAVSKGQLSKPRGTLRRAPPQDGIVTPETDSGFVGSESMGGGKGKMVSTQPHPSFASHRPTSPDCSSFALVDREVPPSTGKSREAPSSSPRLWPSRTTSEFGPESDRSQSSSDGEEEGQSVLYSQTANRQPHHQKSPPPADLRSCGSPFRVWDSSQLTDRQ</sequence>
<accession>A0A8T2PST6</accession>
<evidence type="ECO:0000259" key="2">
    <source>
        <dbReference type="Pfam" id="PF12443"/>
    </source>
</evidence>
<dbReference type="GO" id="GO:0060234">
    <property type="term" value="P:neuroblast delamination"/>
    <property type="evidence" value="ECO:0007669"/>
    <property type="project" value="TreeGrafter"/>
</dbReference>
<reference evidence="3" key="1">
    <citation type="thesis" date="2021" institute="BYU ScholarsArchive" country="Provo, UT, USA">
        <title>Applications of and Algorithms for Genome Assembly and Genomic Analyses with an Emphasis on Marine Teleosts.</title>
        <authorList>
            <person name="Pickett B.D."/>
        </authorList>
    </citation>
    <scope>NUCLEOTIDE SEQUENCE</scope>
    <source>
        <strain evidence="3">HI-2016</strain>
    </source>
</reference>
<dbReference type="Pfam" id="PF12443">
    <property type="entry name" value="AKNA"/>
    <property type="match status" value="1"/>
</dbReference>
<comment type="caution">
    <text evidence="3">The sequence shown here is derived from an EMBL/GenBank/DDBJ whole genome shotgun (WGS) entry which is preliminary data.</text>
</comment>
<proteinExistence type="predicted"/>
<evidence type="ECO:0000313" key="4">
    <source>
        <dbReference type="Proteomes" id="UP000824540"/>
    </source>
</evidence>
<dbReference type="OrthoDB" id="10035553at2759"/>
<feature type="region of interest" description="Disordered" evidence="1">
    <location>
        <begin position="353"/>
        <end position="537"/>
    </location>
</feature>
<organism evidence="3 4">
    <name type="scientific">Albula glossodonta</name>
    <name type="common">roundjaw bonefish</name>
    <dbReference type="NCBI Taxonomy" id="121402"/>
    <lineage>
        <taxon>Eukaryota</taxon>
        <taxon>Metazoa</taxon>
        <taxon>Chordata</taxon>
        <taxon>Craniata</taxon>
        <taxon>Vertebrata</taxon>
        <taxon>Euteleostomi</taxon>
        <taxon>Actinopterygii</taxon>
        <taxon>Neopterygii</taxon>
        <taxon>Teleostei</taxon>
        <taxon>Albuliformes</taxon>
        <taxon>Albulidae</taxon>
        <taxon>Albula</taxon>
    </lineage>
</organism>
<dbReference type="EMBL" id="JAFBMS010000002">
    <property type="protein sequence ID" value="KAG9354477.1"/>
    <property type="molecule type" value="Genomic_DNA"/>
</dbReference>
<feature type="compositionally biased region" description="Basic and acidic residues" evidence="1">
    <location>
        <begin position="238"/>
        <end position="249"/>
    </location>
</feature>
<feature type="region of interest" description="Disordered" evidence="1">
    <location>
        <begin position="176"/>
        <end position="197"/>
    </location>
</feature>
<feature type="region of interest" description="Disordered" evidence="1">
    <location>
        <begin position="232"/>
        <end position="253"/>
    </location>
</feature>
<dbReference type="Proteomes" id="UP000824540">
    <property type="component" value="Unassembled WGS sequence"/>
</dbReference>
<dbReference type="AlphaFoldDB" id="A0A8T2PST6"/>
<dbReference type="GO" id="GO:0001837">
    <property type="term" value="P:epithelial to mesenchymal transition"/>
    <property type="evidence" value="ECO:0007669"/>
    <property type="project" value="TreeGrafter"/>
</dbReference>
<keyword evidence="4" id="KW-1185">Reference proteome</keyword>
<dbReference type="GO" id="GO:0005813">
    <property type="term" value="C:centrosome"/>
    <property type="evidence" value="ECO:0007669"/>
    <property type="project" value="TreeGrafter"/>
</dbReference>
<feature type="non-terminal residue" evidence="3">
    <location>
        <position position="537"/>
    </location>
</feature>
<dbReference type="PANTHER" id="PTHR21510">
    <property type="entry name" value="AKNA DOMAIN-CONTAINING PROTEIN"/>
    <property type="match status" value="1"/>
</dbReference>
<dbReference type="PANTHER" id="PTHR21510:SF15">
    <property type="entry name" value="MICROTUBULE ORGANIZATION PROTEIN AKNA"/>
    <property type="match status" value="1"/>
</dbReference>
<feature type="domain" description="AKNA" evidence="2">
    <location>
        <begin position="122"/>
        <end position="176"/>
    </location>
</feature>
<evidence type="ECO:0000256" key="1">
    <source>
        <dbReference type="SAM" id="MobiDB-lite"/>
    </source>
</evidence>
<feature type="compositionally biased region" description="Polar residues" evidence="1">
    <location>
        <begin position="461"/>
        <end position="476"/>
    </location>
</feature>
<feature type="compositionally biased region" description="Basic and acidic residues" evidence="1">
    <location>
        <begin position="144"/>
        <end position="154"/>
    </location>
</feature>
<gene>
    <name evidence="3" type="ORF">JZ751_001187</name>
</gene>
<feature type="region of interest" description="Disordered" evidence="1">
    <location>
        <begin position="132"/>
        <end position="154"/>
    </location>
</feature>
<dbReference type="InterPro" id="IPR052655">
    <property type="entry name" value="AKNA_Centrosome-Trans_reg"/>
</dbReference>
<evidence type="ECO:0000313" key="3">
    <source>
        <dbReference type="EMBL" id="KAG9354477.1"/>
    </source>
</evidence>
<feature type="compositionally biased region" description="Pro residues" evidence="1">
    <location>
        <begin position="186"/>
        <end position="195"/>
    </location>
</feature>
<dbReference type="GO" id="GO:0021849">
    <property type="term" value="P:neuroblast division in subventricular zone"/>
    <property type="evidence" value="ECO:0007669"/>
    <property type="project" value="TreeGrafter"/>
</dbReference>
<name>A0A8T2PST6_9TELE</name>
<dbReference type="InterPro" id="IPR022150">
    <property type="entry name" value="AKNA_dom"/>
</dbReference>